<keyword evidence="1" id="KW-0812">Transmembrane</keyword>
<feature type="transmembrane region" description="Helical" evidence="1">
    <location>
        <begin position="61"/>
        <end position="81"/>
    </location>
</feature>
<evidence type="ECO:0000256" key="1">
    <source>
        <dbReference type="SAM" id="Phobius"/>
    </source>
</evidence>
<feature type="transmembrane region" description="Helical" evidence="1">
    <location>
        <begin position="21"/>
        <end position="49"/>
    </location>
</feature>
<sequence length="145" mass="16316">MSEKIKIKTNEDLLWPAKVDIISVGLSCLGSIAAGFLGGLFTLLFTYVFLGSLHASVIFPYILSLVGFFAVLITVSITFILNRLLFAEKYKEWSMVLGQMSILSIFFFILVTPLYIYINFVKPDFLIFAFLFHILINILATSLLS</sequence>
<feature type="transmembrane region" description="Helical" evidence="1">
    <location>
        <begin position="93"/>
        <end position="118"/>
    </location>
</feature>
<proteinExistence type="predicted"/>
<feature type="transmembrane region" description="Helical" evidence="1">
    <location>
        <begin position="124"/>
        <end position="144"/>
    </location>
</feature>
<reference evidence="2" key="1">
    <citation type="journal article" date="2012" name="Science">
        <title>Fermentation, hydrogen, and sulfur metabolism in multiple uncultivated bacterial phyla.</title>
        <authorList>
            <person name="Wrighton K.C."/>
            <person name="Thomas B.C."/>
            <person name="Sharon I."/>
            <person name="Miller C.S."/>
            <person name="Castelle C.J."/>
            <person name="VerBerkmoes N.C."/>
            <person name="Wilkins M.J."/>
            <person name="Hettich R.L."/>
            <person name="Lipton M.S."/>
            <person name="Williams K.H."/>
            <person name="Long P.E."/>
            <person name="Banfield J.F."/>
        </authorList>
    </citation>
    <scope>NUCLEOTIDE SEQUENCE [LARGE SCALE GENOMIC DNA]</scope>
</reference>
<dbReference type="AlphaFoldDB" id="K1YYC9"/>
<keyword evidence="1" id="KW-0472">Membrane</keyword>
<dbReference type="EMBL" id="AMFJ01034062">
    <property type="protein sequence ID" value="EKD30434.1"/>
    <property type="molecule type" value="Genomic_DNA"/>
</dbReference>
<comment type="caution">
    <text evidence="2">The sequence shown here is derived from an EMBL/GenBank/DDBJ whole genome shotgun (WGS) entry which is preliminary data.</text>
</comment>
<name>K1YYC9_9BACT</name>
<protein>
    <submittedName>
        <fullName evidence="2">Uncharacterized protein</fullName>
    </submittedName>
</protein>
<evidence type="ECO:0000313" key="2">
    <source>
        <dbReference type="EMBL" id="EKD30434.1"/>
    </source>
</evidence>
<feature type="non-terminal residue" evidence="2">
    <location>
        <position position="145"/>
    </location>
</feature>
<accession>K1YYC9</accession>
<keyword evidence="1" id="KW-1133">Transmembrane helix</keyword>
<organism evidence="2">
    <name type="scientific">uncultured bacterium</name>
    <name type="common">gcode 4</name>
    <dbReference type="NCBI Taxonomy" id="1234023"/>
    <lineage>
        <taxon>Bacteria</taxon>
        <taxon>environmental samples</taxon>
    </lineage>
</organism>
<gene>
    <name evidence="2" type="ORF">ACD_78C00062G0005</name>
</gene>